<accession>A0A4R5WF70</accession>
<evidence type="ECO:0000313" key="2">
    <source>
        <dbReference type="EMBL" id="TDK88711.1"/>
    </source>
</evidence>
<feature type="compositionally biased region" description="Basic residues" evidence="1">
    <location>
        <begin position="342"/>
        <end position="356"/>
    </location>
</feature>
<comment type="caution">
    <text evidence="2">The sequence shown here is derived from an EMBL/GenBank/DDBJ whole genome shotgun (WGS) entry which is preliminary data.</text>
</comment>
<sequence length="367" mass="36518">MHTLTARLSLPTAAAVMAAGIIVTAPPPPVLRALPAPVPHSVQMPDIQLTATIADILQFPAFKQWVANQITDFVTIGAGLAKAGQGVGQTISAIPGLVVTVAQQILARDFVGALGTVEAGLIGAVTVIGGPLLVSMIARDQRVLAVDQALVQAVPVALIGLGTGLLGGFNAFATSAIIATQNVVAALLPINIGNLVTAVVDGVKLVVQGLNTGAANVIDGIAFAQNTIANALATKPAAVAAVDTPAPTAASGVEATAIPKITTTKVKPTVKLAPTAAKPTATDPKDTKDPTDTKDSTAADTVSTTKHDTDAGTNPDTTGPATNSNAGSGTSDTGSKAEKQTGPKKPKSKSGKKTQGKKTASTSQAAA</sequence>
<feature type="compositionally biased region" description="Low complexity" evidence="1">
    <location>
        <begin position="272"/>
        <end position="282"/>
    </location>
</feature>
<name>A0A4R5WF70_MYCMU</name>
<feature type="region of interest" description="Disordered" evidence="1">
    <location>
        <begin position="272"/>
        <end position="367"/>
    </location>
</feature>
<dbReference type="RefSeq" id="WP_133427076.1">
    <property type="nucleotide sequence ID" value="NZ_SDLO01000010.1"/>
</dbReference>
<feature type="compositionally biased region" description="Low complexity" evidence="1">
    <location>
        <begin position="357"/>
        <end position="367"/>
    </location>
</feature>
<dbReference type="EMBL" id="SDLO01000010">
    <property type="protein sequence ID" value="TDK88711.1"/>
    <property type="molecule type" value="Genomic_DNA"/>
</dbReference>
<reference evidence="2 3" key="1">
    <citation type="submission" date="2019-01" db="EMBL/GenBank/DDBJ databases">
        <title>High-quality-draft genome sequences of five non-tuberculosis mycobacteriaceae isolated from a nosocomial environment.</title>
        <authorList>
            <person name="Tiago I."/>
            <person name="Alarico S."/>
            <person name="Pereira S.G."/>
            <person name="Coelho C."/>
            <person name="Maranha A."/>
            <person name="Empadinhas N."/>
        </authorList>
    </citation>
    <scope>NUCLEOTIDE SEQUENCE [LARGE SCALE GENOMIC DNA]</scope>
    <source>
        <strain evidence="2 3">24AIII</strain>
    </source>
</reference>
<protein>
    <submittedName>
        <fullName evidence="2">Uncharacterized protein</fullName>
    </submittedName>
</protein>
<proteinExistence type="predicted"/>
<dbReference type="Proteomes" id="UP000294929">
    <property type="component" value="Unassembled WGS sequence"/>
</dbReference>
<gene>
    <name evidence="2" type="ORF">EUA03_15000</name>
</gene>
<feature type="compositionally biased region" description="Polar residues" evidence="1">
    <location>
        <begin position="311"/>
        <end position="334"/>
    </location>
</feature>
<organism evidence="2 3">
    <name type="scientific">Mycolicibacterium mucogenicum</name>
    <name type="common">Mycobacterium mucogenicum</name>
    <dbReference type="NCBI Taxonomy" id="56689"/>
    <lineage>
        <taxon>Bacteria</taxon>
        <taxon>Bacillati</taxon>
        <taxon>Actinomycetota</taxon>
        <taxon>Actinomycetes</taxon>
        <taxon>Mycobacteriales</taxon>
        <taxon>Mycobacteriaceae</taxon>
        <taxon>Mycolicibacterium</taxon>
    </lineage>
</organism>
<feature type="compositionally biased region" description="Basic and acidic residues" evidence="1">
    <location>
        <begin position="283"/>
        <end position="297"/>
    </location>
</feature>
<evidence type="ECO:0000313" key="3">
    <source>
        <dbReference type="Proteomes" id="UP000294929"/>
    </source>
</evidence>
<dbReference type="AlphaFoldDB" id="A0A4R5WF70"/>
<evidence type="ECO:0000256" key="1">
    <source>
        <dbReference type="SAM" id="MobiDB-lite"/>
    </source>
</evidence>